<dbReference type="InterPro" id="IPR029058">
    <property type="entry name" value="AB_hydrolase_fold"/>
</dbReference>
<dbReference type="Pfam" id="PF01764">
    <property type="entry name" value="Lipase_3"/>
    <property type="match status" value="1"/>
</dbReference>
<organism evidence="2 3">
    <name type="scientific">Pristionchus entomophagus</name>
    <dbReference type="NCBI Taxonomy" id="358040"/>
    <lineage>
        <taxon>Eukaryota</taxon>
        <taxon>Metazoa</taxon>
        <taxon>Ecdysozoa</taxon>
        <taxon>Nematoda</taxon>
        <taxon>Chromadorea</taxon>
        <taxon>Rhabditida</taxon>
        <taxon>Rhabditina</taxon>
        <taxon>Diplogasteromorpha</taxon>
        <taxon>Diplogasteroidea</taxon>
        <taxon>Neodiplogasteridae</taxon>
        <taxon>Pristionchus</taxon>
    </lineage>
</organism>
<proteinExistence type="predicted"/>
<reference evidence="2" key="1">
    <citation type="submission" date="2023-10" db="EMBL/GenBank/DDBJ databases">
        <title>Genome assembly of Pristionchus species.</title>
        <authorList>
            <person name="Yoshida K."/>
            <person name="Sommer R.J."/>
        </authorList>
    </citation>
    <scope>NUCLEOTIDE SEQUENCE</scope>
    <source>
        <strain evidence="2">RS0144</strain>
    </source>
</reference>
<keyword evidence="3" id="KW-1185">Reference proteome</keyword>
<evidence type="ECO:0000313" key="3">
    <source>
        <dbReference type="Proteomes" id="UP001432027"/>
    </source>
</evidence>
<evidence type="ECO:0000313" key="2">
    <source>
        <dbReference type="EMBL" id="GMS94360.1"/>
    </source>
</evidence>
<comment type="caution">
    <text evidence="2">The sequence shown here is derived from an EMBL/GenBank/DDBJ whole genome shotgun (WGS) entry which is preliminary data.</text>
</comment>
<feature type="non-terminal residue" evidence="2">
    <location>
        <position position="1"/>
    </location>
</feature>
<feature type="non-terminal residue" evidence="2">
    <location>
        <position position="145"/>
    </location>
</feature>
<sequence>ILSQYQNHLSQITGHSLGGSLASLAAAHIAAHKIHPANKILLYTFGQPRTGDQRHADVHDGLKKTFRVTHHRDLVPHVPPLIMEYAHHKYEVFYPNDMAPGQTYTVCSEQEDTRCSDQYLFETSLNDHTHYYGVEVAVFGKNGCK</sequence>
<dbReference type="SUPFAM" id="SSF53474">
    <property type="entry name" value="alpha/beta-Hydrolases"/>
    <property type="match status" value="1"/>
</dbReference>
<dbReference type="Proteomes" id="UP001432027">
    <property type="component" value="Unassembled WGS sequence"/>
</dbReference>
<dbReference type="EMBL" id="BTSX01000004">
    <property type="protein sequence ID" value="GMS94360.1"/>
    <property type="molecule type" value="Genomic_DNA"/>
</dbReference>
<name>A0AAV5TJ15_9BILA</name>
<dbReference type="PANTHER" id="PTHR45908:SF11">
    <property type="entry name" value="FUNGAL LIPASE-LIKE DOMAIN-CONTAINING PROTEIN"/>
    <property type="match status" value="1"/>
</dbReference>
<protein>
    <recommendedName>
        <fullName evidence="1">Fungal lipase-type domain-containing protein</fullName>
    </recommendedName>
</protein>
<feature type="domain" description="Fungal lipase-type" evidence="1">
    <location>
        <begin position="2"/>
        <end position="81"/>
    </location>
</feature>
<accession>A0AAV5TJ15</accession>
<dbReference type="CDD" id="cd00741">
    <property type="entry name" value="Lipase"/>
    <property type="match status" value="1"/>
</dbReference>
<dbReference type="Gene3D" id="3.40.50.1820">
    <property type="entry name" value="alpha/beta hydrolase"/>
    <property type="match status" value="1"/>
</dbReference>
<dbReference type="GO" id="GO:0006629">
    <property type="term" value="P:lipid metabolic process"/>
    <property type="evidence" value="ECO:0007669"/>
    <property type="project" value="InterPro"/>
</dbReference>
<dbReference type="PANTHER" id="PTHR45908">
    <property type="entry name" value="PROTEIN CBG11750-RELATED"/>
    <property type="match status" value="1"/>
</dbReference>
<evidence type="ECO:0000259" key="1">
    <source>
        <dbReference type="Pfam" id="PF01764"/>
    </source>
</evidence>
<dbReference type="AlphaFoldDB" id="A0AAV5TJ15"/>
<gene>
    <name evidence="2" type="ORF">PENTCL1PPCAC_16535</name>
</gene>
<dbReference type="InterPro" id="IPR002921">
    <property type="entry name" value="Fungal_lipase-type"/>
</dbReference>